<name>A0A1T4YJW5_9BACT</name>
<dbReference type="EMBL" id="FUYE01000013">
    <property type="protein sequence ID" value="SKB02147.1"/>
    <property type="molecule type" value="Genomic_DNA"/>
</dbReference>
<organism evidence="2 3">
    <name type="scientific">Prosthecobacter debontii</name>
    <dbReference type="NCBI Taxonomy" id="48467"/>
    <lineage>
        <taxon>Bacteria</taxon>
        <taxon>Pseudomonadati</taxon>
        <taxon>Verrucomicrobiota</taxon>
        <taxon>Verrucomicrobiia</taxon>
        <taxon>Verrucomicrobiales</taxon>
        <taxon>Verrucomicrobiaceae</taxon>
        <taxon>Prosthecobacter</taxon>
    </lineage>
</organism>
<reference evidence="3" key="1">
    <citation type="submission" date="2017-02" db="EMBL/GenBank/DDBJ databases">
        <authorList>
            <person name="Varghese N."/>
            <person name="Submissions S."/>
        </authorList>
    </citation>
    <scope>NUCLEOTIDE SEQUENCE [LARGE SCALE GENOMIC DNA]</scope>
    <source>
        <strain evidence="3">ATCC 700200</strain>
    </source>
</reference>
<gene>
    <name evidence="2" type="ORF">SAMN02745166_03557</name>
</gene>
<keyword evidence="3" id="KW-1185">Reference proteome</keyword>
<evidence type="ECO:0000313" key="2">
    <source>
        <dbReference type="EMBL" id="SKB02147.1"/>
    </source>
</evidence>
<protein>
    <submittedName>
        <fullName evidence="2">Uncharacterized protein</fullName>
    </submittedName>
</protein>
<dbReference type="RefSeq" id="WP_078814738.1">
    <property type="nucleotide sequence ID" value="NZ_FUYE01000013.1"/>
</dbReference>
<evidence type="ECO:0000313" key="3">
    <source>
        <dbReference type="Proteomes" id="UP000190774"/>
    </source>
</evidence>
<keyword evidence="1" id="KW-0812">Transmembrane</keyword>
<feature type="transmembrane region" description="Helical" evidence="1">
    <location>
        <begin position="46"/>
        <end position="67"/>
    </location>
</feature>
<dbReference type="AlphaFoldDB" id="A0A1T4YJW5"/>
<proteinExistence type="predicted"/>
<keyword evidence="1" id="KW-1133">Transmembrane helix</keyword>
<sequence length="104" mass="11550">MTALQTACAKILSELEFEKPQEHAFYLLVTEKEQTAVFRSGWFFPVWYLAIGAVLVLIALLAGILSLEQTGKLCGSIRANKTREQRLVAVGRMSGVLLSPEPKR</sequence>
<dbReference type="Proteomes" id="UP000190774">
    <property type="component" value="Unassembled WGS sequence"/>
</dbReference>
<keyword evidence="1" id="KW-0472">Membrane</keyword>
<evidence type="ECO:0000256" key="1">
    <source>
        <dbReference type="SAM" id="Phobius"/>
    </source>
</evidence>
<accession>A0A1T4YJW5</accession>